<protein>
    <submittedName>
        <fullName evidence="1">DUF1415 domain-containing protein</fullName>
    </submittedName>
</protein>
<sequence>MNEAQAIEATQRWLEWLVIGQNLCPFAHKEFARKRIHYAYQADHSDDAYYDSLILEVKRLIEQPEISTSLLIWPNAKDFEGFLSLIGMAEQVLQSHGWHHHFQLAHFHPEYCFADTSEDDPSNYTNRSPVPMLHLLRVDQVARVLEKYPHPESIPERNIRHTLAMGKEKLEQLLVTCKKGK</sequence>
<evidence type="ECO:0000313" key="2">
    <source>
        <dbReference type="Proteomes" id="UP000286976"/>
    </source>
</evidence>
<reference evidence="1 2" key="1">
    <citation type="journal article" date="2011" name="Front. Microbiol.">
        <title>Genomic signatures of strain selection and enhancement in Bacillus atrophaeus var. globigii, a historical biowarfare simulant.</title>
        <authorList>
            <person name="Gibbons H.S."/>
            <person name="Broomall S.M."/>
            <person name="McNew L.A."/>
            <person name="Daligault H."/>
            <person name="Chapman C."/>
            <person name="Bruce D."/>
            <person name="Karavis M."/>
            <person name="Krepps M."/>
            <person name="McGregor P.A."/>
            <person name="Hong C."/>
            <person name="Park K.H."/>
            <person name="Akmal A."/>
            <person name="Feldman A."/>
            <person name="Lin J.S."/>
            <person name="Chang W.E."/>
            <person name="Higgs B.W."/>
            <person name="Demirev P."/>
            <person name="Lindquist J."/>
            <person name="Liem A."/>
            <person name="Fochler E."/>
            <person name="Read T.D."/>
            <person name="Tapia R."/>
            <person name="Johnson S."/>
            <person name="Bishop-Lilly K.A."/>
            <person name="Detter C."/>
            <person name="Han C."/>
            <person name="Sozhamannan S."/>
            <person name="Rosenzweig C.N."/>
            <person name="Skowronski E.W."/>
        </authorList>
    </citation>
    <scope>NUCLEOTIDE SEQUENCE [LARGE SCALE GENOMIC DNA]</scope>
    <source>
        <strain evidence="1 2">AIT1</strain>
    </source>
</reference>
<dbReference type="RefSeq" id="WP_126756219.1">
    <property type="nucleotide sequence ID" value="NZ_PIPQ01000001.1"/>
</dbReference>
<dbReference type="Proteomes" id="UP000286976">
    <property type="component" value="Unassembled WGS sequence"/>
</dbReference>
<organism evidence="1 2">
    <name type="scientific">Aliidiomarina taiwanensis</name>
    <dbReference type="NCBI Taxonomy" id="946228"/>
    <lineage>
        <taxon>Bacteria</taxon>
        <taxon>Pseudomonadati</taxon>
        <taxon>Pseudomonadota</taxon>
        <taxon>Gammaproteobacteria</taxon>
        <taxon>Alteromonadales</taxon>
        <taxon>Idiomarinaceae</taxon>
        <taxon>Aliidiomarina</taxon>
    </lineage>
</organism>
<dbReference type="InterPro" id="IPR009858">
    <property type="entry name" value="DUF1415"/>
</dbReference>
<evidence type="ECO:0000313" key="1">
    <source>
        <dbReference type="EMBL" id="RUO43830.1"/>
    </source>
</evidence>
<proteinExistence type="predicted"/>
<dbReference type="Pfam" id="PF07209">
    <property type="entry name" value="DUF1415"/>
    <property type="match status" value="1"/>
</dbReference>
<keyword evidence="2" id="KW-1185">Reference proteome</keyword>
<accession>A0A432X930</accession>
<gene>
    <name evidence="1" type="ORF">CWE15_01130</name>
</gene>
<dbReference type="EMBL" id="PIPQ01000001">
    <property type="protein sequence ID" value="RUO43830.1"/>
    <property type="molecule type" value="Genomic_DNA"/>
</dbReference>
<dbReference type="OrthoDB" id="277390at2"/>
<comment type="caution">
    <text evidence="1">The sequence shown here is derived from an EMBL/GenBank/DDBJ whole genome shotgun (WGS) entry which is preliminary data.</text>
</comment>
<dbReference type="AlphaFoldDB" id="A0A432X930"/>
<name>A0A432X930_9GAMM</name>